<protein>
    <submittedName>
        <fullName evidence="1">Uncharacterized protein</fullName>
    </submittedName>
</protein>
<gene>
    <name evidence="1" type="ORF">ACFL6M_04375</name>
</gene>
<keyword evidence="2" id="KW-1185">Reference proteome</keyword>
<sequence>MDQLLKEFARIKREHAESVLARSARVVLGSSVIRVFDSGTKPGLVRILEGVAIDELKRIRSQTAFKKFFERELARVSRGVRRLNPDNARIYPGYKWGHSTKVLCLFLRTVVLESDLLPHSAITRLRPLLYAPIDGVIIHRLQDLEVELPFQRIKDIDSQRKFYKIQDLLGRASRRAEVPRIWFDDNWVGNRA</sequence>
<organism evidence="1 2">
    <name type="scientific">Eiseniibacteriota bacterium</name>
    <dbReference type="NCBI Taxonomy" id="2212470"/>
    <lineage>
        <taxon>Bacteria</taxon>
        <taxon>Candidatus Eiseniibacteriota</taxon>
    </lineage>
</organism>
<accession>A0ABV6YKE6</accession>
<evidence type="ECO:0000313" key="2">
    <source>
        <dbReference type="Proteomes" id="UP001593833"/>
    </source>
</evidence>
<proteinExistence type="predicted"/>
<evidence type="ECO:0000313" key="1">
    <source>
        <dbReference type="EMBL" id="MFC1572816.1"/>
    </source>
</evidence>
<comment type="caution">
    <text evidence="1">The sequence shown here is derived from an EMBL/GenBank/DDBJ whole genome shotgun (WGS) entry which is preliminary data.</text>
</comment>
<reference evidence="1 2" key="1">
    <citation type="submission" date="2024-09" db="EMBL/GenBank/DDBJ databases">
        <authorList>
            <person name="D'Angelo T."/>
        </authorList>
    </citation>
    <scope>NUCLEOTIDE SEQUENCE [LARGE SCALE GENOMIC DNA]</scope>
    <source>
        <strain evidence="1">SAG AM-320-E07</strain>
    </source>
</reference>
<name>A0ABV6YKE6_UNCEI</name>
<dbReference type="EMBL" id="JBHPKH010000041">
    <property type="protein sequence ID" value="MFC1572816.1"/>
    <property type="molecule type" value="Genomic_DNA"/>
</dbReference>
<dbReference type="Proteomes" id="UP001593833">
    <property type="component" value="Unassembled WGS sequence"/>
</dbReference>